<name>A0ABQ7GJD4_DUNSA</name>
<evidence type="ECO:0000256" key="1">
    <source>
        <dbReference type="SAM" id="MobiDB-lite"/>
    </source>
</evidence>
<sequence>PTPLVCWGRRETACLQRSGGARVQRPRVQTKPGKSKSERACSGRVHGGTRRVQDEPGAFEMNLARSS</sequence>
<evidence type="ECO:0008006" key="4">
    <source>
        <dbReference type="Google" id="ProtNLM"/>
    </source>
</evidence>
<comment type="caution">
    <text evidence="2">The sequence shown here is derived from an EMBL/GenBank/DDBJ whole genome shotgun (WGS) entry which is preliminary data.</text>
</comment>
<evidence type="ECO:0000313" key="2">
    <source>
        <dbReference type="EMBL" id="KAF5834720.1"/>
    </source>
</evidence>
<reference evidence="2" key="1">
    <citation type="submission" date="2017-08" db="EMBL/GenBank/DDBJ databases">
        <authorList>
            <person name="Polle J.E."/>
            <person name="Barry K."/>
            <person name="Cushman J."/>
            <person name="Schmutz J."/>
            <person name="Tran D."/>
            <person name="Hathwaick L.T."/>
            <person name="Yim W.C."/>
            <person name="Jenkins J."/>
            <person name="Mckie-Krisberg Z.M."/>
            <person name="Prochnik S."/>
            <person name="Lindquist E."/>
            <person name="Dockter R.B."/>
            <person name="Adam C."/>
            <person name="Molina H."/>
            <person name="Bunkerborg J."/>
            <person name="Jin E."/>
            <person name="Buchheim M."/>
            <person name="Magnuson J."/>
        </authorList>
    </citation>
    <scope>NUCLEOTIDE SEQUENCE</scope>
    <source>
        <strain evidence="2">CCAP 19/18</strain>
    </source>
</reference>
<evidence type="ECO:0000313" key="3">
    <source>
        <dbReference type="Proteomes" id="UP000815325"/>
    </source>
</evidence>
<organism evidence="2 3">
    <name type="scientific">Dunaliella salina</name>
    <name type="common">Green alga</name>
    <name type="synonym">Protococcus salinus</name>
    <dbReference type="NCBI Taxonomy" id="3046"/>
    <lineage>
        <taxon>Eukaryota</taxon>
        <taxon>Viridiplantae</taxon>
        <taxon>Chlorophyta</taxon>
        <taxon>core chlorophytes</taxon>
        <taxon>Chlorophyceae</taxon>
        <taxon>CS clade</taxon>
        <taxon>Chlamydomonadales</taxon>
        <taxon>Dunaliellaceae</taxon>
        <taxon>Dunaliella</taxon>
    </lineage>
</organism>
<dbReference type="Proteomes" id="UP000815325">
    <property type="component" value="Unassembled WGS sequence"/>
</dbReference>
<feature type="non-terminal residue" evidence="2">
    <location>
        <position position="1"/>
    </location>
</feature>
<dbReference type="EMBL" id="MU069741">
    <property type="protein sequence ID" value="KAF5834720.1"/>
    <property type="molecule type" value="Genomic_DNA"/>
</dbReference>
<feature type="region of interest" description="Disordered" evidence="1">
    <location>
        <begin position="17"/>
        <end position="52"/>
    </location>
</feature>
<accession>A0ABQ7GJD4</accession>
<gene>
    <name evidence="2" type="ORF">DUNSADRAFT_8490</name>
</gene>
<keyword evidence="3" id="KW-1185">Reference proteome</keyword>
<protein>
    <recommendedName>
        <fullName evidence="4">Encoded protein</fullName>
    </recommendedName>
</protein>
<proteinExistence type="predicted"/>